<organism evidence="3 4">
    <name type="scientific">Cryptococcus depauperatus CBS 7841</name>
    <dbReference type="NCBI Taxonomy" id="1295531"/>
    <lineage>
        <taxon>Eukaryota</taxon>
        <taxon>Fungi</taxon>
        <taxon>Dikarya</taxon>
        <taxon>Basidiomycota</taxon>
        <taxon>Agaricomycotina</taxon>
        <taxon>Tremellomycetes</taxon>
        <taxon>Tremellales</taxon>
        <taxon>Cryptococcaceae</taxon>
        <taxon>Cryptococcus</taxon>
    </lineage>
</organism>
<reference evidence="3" key="1">
    <citation type="submission" date="2016-06" db="EMBL/GenBank/DDBJ databases">
        <authorList>
            <person name="Cuomo C."/>
            <person name="Litvintseva A."/>
            <person name="Heitman J."/>
            <person name="Chen Y."/>
            <person name="Sun S."/>
            <person name="Springer D."/>
            <person name="Dromer F."/>
            <person name="Young S."/>
            <person name="Zeng Q."/>
            <person name="Chapman S."/>
            <person name="Gujja S."/>
            <person name="Saif S."/>
            <person name="Birren B."/>
        </authorList>
    </citation>
    <scope>NUCLEOTIDE SEQUENCE</scope>
    <source>
        <strain evidence="3">CBS 7841</strain>
    </source>
</reference>
<dbReference type="AlphaFoldDB" id="A0AAJ8JUE4"/>
<evidence type="ECO:0000259" key="2">
    <source>
        <dbReference type="SMART" id="SM00312"/>
    </source>
</evidence>
<accession>A0AAJ8JUE4</accession>
<name>A0AAJ8JUE4_9TREE</name>
<dbReference type="SUPFAM" id="SSF64268">
    <property type="entry name" value="PX domain"/>
    <property type="match status" value="1"/>
</dbReference>
<sequence length="633" mass="68275">MNPLSPEDINGGWPSPSTAAQYTYKAASTPDNYAREPKVFGAPGMGLVNPPQETQDKAASKAYLRNGCGDTNTIQTNLPKYKSNLYRNMQRSYVEFQKFAEQMQLVCPQTIIPAIPLPSTSALTDEEDDRLVRIGLQRWFSRICEDPVLIEEDELQCFIESDFGYSPTPPPSARRPNSSTVLSALTKVVRRGPFDDDDDLQSAKIALEKLEERYAHSAALVNQVGKAQRQLAASQAEAGGKWVGLTWKSVGRDVRDDGFSTNEDVILSDSLGYQALNARAAKETLLRRTAVLEDSQAASKIAINKRRNVERLKSSSNISSAKVDDAIHEMQEANALEDTLTQRLFAISQNLHVALRTHSRYAHEDIAISLLEAARLRVGYHKQQLRELESLRNDLNKVAPGAKIFPSGGASTKPGSAEGARLPTSARSSAHRPVYQPPFTFRDQTQGSGTIPTTHSVTHNQSPSQPQSAAMLSADGGQNSSQNHQLPSPAKHPVSHSPNIPRAPTSPSNAAQGYFPSDGTHSMFVPSGRASSIPRPHSAAPHPGPDPLGGFTGPGLPGPTGNSSEDRLAKSVFLSGSKAASGQAFTDTHGFPSHFQPSSPNAGLDGPQRAATVINNRKKLDEKKAAKMLAGGF</sequence>
<reference evidence="3" key="3">
    <citation type="submission" date="2024-01" db="EMBL/GenBank/DDBJ databases">
        <authorList>
            <person name="Coelho M.A."/>
            <person name="David-Palma M."/>
            <person name="Shea T."/>
            <person name="Sun S."/>
            <person name="Cuomo C.A."/>
            <person name="Heitman J."/>
        </authorList>
    </citation>
    <scope>NUCLEOTIDE SEQUENCE</scope>
    <source>
        <strain evidence="3">CBS 7841</strain>
    </source>
</reference>
<dbReference type="InterPro" id="IPR027267">
    <property type="entry name" value="AH/BAR_dom_sf"/>
</dbReference>
<dbReference type="EMBL" id="CP143787">
    <property type="protein sequence ID" value="WVN88542.1"/>
    <property type="molecule type" value="Genomic_DNA"/>
</dbReference>
<dbReference type="InterPro" id="IPR053055">
    <property type="entry name" value="VPS17"/>
</dbReference>
<dbReference type="RefSeq" id="XP_066069242.1">
    <property type="nucleotide sequence ID" value="XM_066213145.1"/>
</dbReference>
<dbReference type="InterPro" id="IPR036871">
    <property type="entry name" value="PX_dom_sf"/>
</dbReference>
<dbReference type="Gene3D" id="3.30.1520.10">
    <property type="entry name" value="Phox-like domain"/>
    <property type="match status" value="1"/>
</dbReference>
<dbReference type="Pfam" id="PF00787">
    <property type="entry name" value="PX"/>
    <property type="match status" value="1"/>
</dbReference>
<dbReference type="KEGG" id="cdep:91087963"/>
<dbReference type="GeneID" id="91087963"/>
<feature type="region of interest" description="Disordered" evidence="1">
    <location>
        <begin position="399"/>
        <end position="570"/>
    </location>
</feature>
<dbReference type="Gene3D" id="1.20.1270.60">
    <property type="entry name" value="Arfaptin homology (AH) domain/BAR domain"/>
    <property type="match status" value="1"/>
</dbReference>
<feature type="domain" description="PX" evidence="2">
    <location>
        <begin position="56"/>
        <end position="162"/>
    </location>
</feature>
<feature type="compositionally biased region" description="Polar residues" evidence="1">
    <location>
        <begin position="442"/>
        <end position="486"/>
    </location>
</feature>
<protein>
    <recommendedName>
        <fullName evidence="2">PX domain-containing protein</fullName>
    </recommendedName>
</protein>
<evidence type="ECO:0000313" key="3">
    <source>
        <dbReference type="EMBL" id="WVN88542.1"/>
    </source>
</evidence>
<keyword evidence="4" id="KW-1185">Reference proteome</keyword>
<dbReference type="CDD" id="cd07596">
    <property type="entry name" value="BAR_SNX"/>
    <property type="match status" value="1"/>
</dbReference>
<proteinExistence type="predicted"/>
<dbReference type="GO" id="GO:0006886">
    <property type="term" value="P:intracellular protein transport"/>
    <property type="evidence" value="ECO:0007669"/>
    <property type="project" value="TreeGrafter"/>
</dbReference>
<evidence type="ECO:0000313" key="4">
    <source>
        <dbReference type="Proteomes" id="UP000094043"/>
    </source>
</evidence>
<dbReference type="Proteomes" id="UP000094043">
    <property type="component" value="Chromosome 4"/>
</dbReference>
<dbReference type="SMART" id="SM00312">
    <property type="entry name" value="PX"/>
    <property type="match status" value="1"/>
</dbReference>
<dbReference type="InterPro" id="IPR001683">
    <property type="entry name" value="PX_dom"/>
</dbReference>
<dbReference type="GO" id="GO:0005829">
    <property type="term" value="C:cytosol"/>
    <property type="evidence" value="ECO:0007669"/>
    <property type="project" value="GOC"/>
</dbReference>
<reference evidence="3" key="2">
    <citation type="journal article" date="2022" name="Elife">
        <title>Obligate sexual reproduction of a homothallic fungus closely related to the Cryptococcus pathogenic species complex.</title>
        <authorList>
            <person name="Passer A.R."/>
            <person name="Clancey S.A."/>
            <person name="Shea T."/>
            <person name="David-Palma M."/>
            <person name="Averette A.F."/>
            <person name="Boekhout T."/>
            <person name="Porcel B.M."/>
            <person name="Nowrousian M."/>
            <person name="Cuomo C.A."/>
            <person name="Sun S."/>
            <person name="Heitman J."/>
            <person name="Coelho M.A."/>
        </authorList>
    </citation>
    <scope>NUCLEOTIDE SEQUENCE</scope>
    <source>
        <strain evidence="3">CBS 7841</strain>
    </source>
</reference>
<dbReference type="PANTHER" id="PTHR47433:SF1">
    <property type="entry name" value="VACUOLAR PROTEIN SORTING-ASSOCIATED PROTEIN 17"/>
    <property type="match status" value="1"/>
</dbReference>
<dbReference type="GO" id="GO:0032266">
    <property type="term" value="F:phosphatidylinositol-3-phosphate binding"/>
    <property type="evidence" value="ECO:0007669"/>
    <property type="project" value="TreeGrafter"/>
</dbReference>
<dbReference type="PANTHER" id="PTHR47433">
    <property type="entry name" value="VACUOLAR PROTEIN SORTING-ASSOCIATED PROTEIN 17"/>
    <property type="match status" value="1"/>
</dbReference>
<dbReference type="GO" id="GO:0042147">
    <property type="term" value="P:retrograde transport, endosome to Golgi"/>
    <property type="evidence" value="ECO:0007669"/>
    <property type="project" value="TreeGrafter"/>
</dbReference>
<dbReference type="GO" id="GO:0030905">
    <property type="term" value="C:retromer, tubulation complex"/>
    <property type="evidence" value="ECO:0007669"/>
    <property type="project" value="TreeGrafter"/>
</dbReference>
<evidence type="ECO:0000256" key="1">
    <source>
        <dbReference type="SAM" id="MobiDB-lite"/>
    </source>
</evidence>
<feature type="region of interest" description="Disordered" evidence="1">
    <location>
        <begin position="582"/>
        <end position="608"/>
    </location>
</feature>
<dbReference type="GO" id="GO:0005768">
    <property type="term" value="C:endosome"/>
    <property type="evidence" value="ECO:0007669"/>
    <property type="project" value="TreeGrafter"/>
</dbReference>
<gene>
    <name evidence="3" type="ORF">L203_103753</name>
</gene>